<keyword evidence="4" id="KW-0413">Isomerase</keyword>
<proteinExistence type="predicted"/>
<evidence type="ECO:0000256" key="6">
    <source>
        <dbReference type="SAM" id="MobiDB-lite"/>
    </source>
</evidence>
<evidence type="ECO:0000256" key="4">
    <source>
        <dbReference type="PROSITE-ProRule" id="PRU00277"/>
    </source>
</evidence>
<evidence type="ECO:0000313" key="9">
    <source>
        <dbReference type="EMBL" id="HAF4697596.1"/>
    </source>
</evidence>
<evidence type="ECO:0000256" key="7">
    <source>
        <dbReference type="SAM" id="SignalP"/>
    </source>
</evidence>
<dbReference type="InterPro" id="IPR000774">
    <property type="entry name" value="PPIase_FKBP_N"/>
</dbReference>
<keyword evidence="5" id="KW-0175">Coiled coil</keyword>
<feature type="signal peptide" evidence="7">
    <location>
        <begin position="1"/>
        <end position="30"/>
    </location>
</feature>
<dbReference type="Gene3D" id="3.10.50.40">
    <property type="match status" value="1"/>
</dbReference>
<gene>
    <name evidence="9" type="ORF">G8O00_000952</name>
</gene>
<dbReference type="EC" id="5.2.1.8" evidence="2 4"/>
<feature type="coiled-coil region" evidence="5">
    <location>
        <begin position="80"/>
        <end position="311"/>
    </location>
</feature>
<evidence type="ECO:0000259" key="8">
    <source>
        <dbReference type="PROSITE" id="PS50059"/>
    </source>
</evidence>
<dbReference type="Pfam" id="PF00254">
    <property type="entry name" value="FKBP_C"/>
    <property type="match status" value="1"/>
</dbReference>
<keyword evidence="7" id="KW-0732">Signal</keyword>
<evidence type="ECO:0000256" key="1">
    <source>
        <dbReference type="ARBA" id="ARBA00000971"/>
    </source>
</evidence>
<evidence type="ECO:0000256" key="3">
    <source>
        <dbReference type="ARBA" id="ARBA00023110"/>
    </source>
</evidence>
<dbReference type="AlphaFoldDB" id="A0A747SP72"/>
<feature type="domain" description="PPIase FKBP-type" evidence="8">
    <location>
        <begin position="445"/>
        <end position="531"/>
    </location>
</feature>
<feature type="region of interest" description="Disordered" evidence="6">
    <location>
        <begin position="55"/>
        <end position="77"/>
    </location>
</feature>
<dbReference type="GO" id="GO:0006457">
    <property type="term" value="P:protein folding"/>
    <property type="evidence" value="ECO:0007669"/>
    <property type="project" value="InterPro"/>
</dbReference>
<dbReference type="InterPro" id="IPR046357">
    <property type="entry name" value="PPIase_dom_sf"/>
</dbReference>
<dbReference type="Pfam" id="PF01346">
    <property type="entry name" value="FKBP_N"/>
    <property type="match status" value="1"/>
</dbReference>
<protein>
    <recommendedName>
        <fullName evidence="2 4">peptidylprolyl isomerase</fullName>
        <ecNumber evidence="2 4">5.2.1.8</ecNumber>
    </recommendedName>
</protein>
<keyword evidence="3 4" id="KW-0697">Rotamase</keyword>
<comment type="caution">
    <text evidence="9">The sequence shown here is derived from an EMBL/GenBank/DDBJ whole genome shotgun (WGS) entry which is preliminary data.</text>
</comment>
<accession>A0A747SP72</accession>
<dbReference type="GO" id="GO:0003755">
    <property type="term" value="F:peptidyl-prolyl cis-trans isomerase activity"/>
    <property type="evidence" value="ECO:0007669"/>
    <property type="project" value="UniProtKB-KW"/>
</dbReference>
<dbReference type="InterPro" id="IPR036944">
    <property type="entry name" value="PPIase_FKBP_N_sf"/>
</dbReference>
<feature type="chain" id="PRO_5028106642" description="peptidylprolyl isomerase" evidence="7">
    <location>
        <begin position="31"/>
        <end position="532"/>
    </location>
</feature>
<dbReference type="SUPFAM" id="SSF54534">
    <property type="entry name" value="FKBP-like"/>
    <property type="match status" value="1"/>
</dbReference>
<reference evidence="9" key="2">
    <citation type="submission" date="2020-02" db="EMBL/GenBank/DDBJ databases">
        <authorList>
            <consortium name="NCBI Pathogen Detection Project"/>
        </authorList>
    </citation>
    <scope>NUCLEOTIDE SEQUENCE</scope>
    <source>
        <strain evidence="9">MA.CK_98/00011163</strain>
    </source>
</reference>
<comment type="catalytic activity">
    <reaction evidence="1 4">
        <text>[protein]-peptidylproline (omega=180) = [protein]-peptidylproline (omega=0)</text>
        <dbReference type="Rhea" id="RHEA:16237"/>
        <dbReference type="Rhea" id="RHEA-COMP:10747"/>
        <dbReference type="Rhea" id="RHEA-COMP:10748"/>
        <dbReference type="ChEBI" id="CHEBI:83833"/>
        <dbReference type="ChEBI" id="CHEBI:83834"/>
        <dbReference type="EC" id="5.2.1.8"/>
    </reaction>
</comment>
<reference evidence="9" key="1">
    <citation type="journal article" date="2018" name="Genome Biol.">
        <title>SKESA: strategic k-mer extension for scrupulous assemblies.</title>
        <authorList>
            <person name="Souvorov A."/>
            <person name="Agarwala R."/>
            <person name="Lipman D.J."/>
        </authorList>
    </citation>
    <scope>NUCLEOTIDE SEQUENCE</scope>
    <source>
        <strain evidence="9">MA.CK_98/00011163</strain>
    </source>
</reference>
<dbReference type="EMBL" id="DAAVHS010000002">
    <property type="protein sequence ID" value="HAF4697596.1"/>
    <property type="molecule type" value="Genomic_DNA"/>
</dbReference>
<evidence type="ECO:0000256" key="5">
    <source>
        <dbReference type="SAM" id="Coils"/>
    </source>
</evidence>
<sequence>MIFFREGAGKAVFIISLSVMTIALTGRAQAQTPDNLLVGFSSTGEVPADIFVDTENEKPWLTRPKPSKRTQPEPVRDSAVEALNQQIQTLREQTGSLEKEKQSLSGQAERLEKEKQSLTAQMAADARRIASLEQALDDAHRERQAYEKKVQAGDSLRVSGLAGELAATRRELARLQSSQETMRTELAQANRQARVVDEQKKTIQTLTASLAESEKTAQAYRQQADTLTDDLKGLREQAALTEAELKTTQTALSTLRQQGTVQSEKARQAEETIQALNKEKASQVAAAREATEQAQAQIAALKAELKTAETRQATVKTVRPESREEKMAYANGVAFANTLVRSMRLQKDLGVEMPQEMILAGLNDAFGRRVQLDSATMTALVEELDKKLNTRIADRQAKEKNLRVKQSAAGKTFYQQYAQRKTVRKLQDVLYDIKNSGKGEALKATDQVDILLTGRLADGTLFDDSGSKNKVQRVRLDSLLPALTEVLTKLRPGGHIEVVLPPSRAFGEEGVPGLIPGDATLVFDINVLRKVK</sequence>
<dbReference type="SUPFAM" id="SSF58100">
    <property type="entry name" value="Bacterial hemolysins"/>
    <property type="match status" value="1"/>
</dbReference>
<name>A0A747SP72_SALER</name>
<dbReference type="InterPro" id="IPR001179">
    <property type="entry name" value="PPIase_FKBP_dom"/>
</dbReference>
<dbReference type="Gene3D" id="1.10.287.460">
    <property type="entry name" value="Peptidyl-prolyl cis-trans isomerase, FKBP-type, N-terminal domain"/>
    <property type="match status" value="1"/>
</dbReference>
<organism evidence="9">
    <name type="scientific">Salmonella enterica</name>
    <name type="common">Salmonella choleraesuis</name>
    <dbReference type="NCBI Taxonomy" id="28901"/>
    <lineage>
        <taxon>Bacteria</taxon>
        <taxon>Pseudomonadati</taxon>
        <taxon>Pseudomonadota</taxon>
        <taxon>Gammaproteobacteria</taxon>
        <taxon>Enterobacterales</taxon>
        <taxon>Enterobacteriaceae</taxon>
        <taxon>Salmonella</taxon>
    </lineage>
</organism>
<evidence type="ECO:0000256" key="2">
    <source>
        <dbReference type="ARBA" id="ARBA00013194"/>
    </source>
</evidence>
<dbReference type="PROSITE" id="PS50059">
    <property type="entry name" value="FKBP_PPIASE"/>
    <property type="match status" value="1"/>
</dbReference>